<evidence type="ECO:0000313" key="2">
    <source>
        <dbReference type="Proteomes" id="UP001239111"/>
    </source>
</evidence>
<sequence length="452" mass="50710">MPKPFAIIKDENGVKRVVATTWLSDDLDTFKWPPFDDVAKVVKAVTDLVEPDDDWDDFEVTKFIRYKDTYSGAVADINLRLDEVTDASDDEKLKHSRASRRAKKLSMSPPSPKKSSGKRVRTSSDIEETPSPKKSKRNRSISEESSSDESTPNTATATTAAEPTRTSLKVPSKLALFSYESNGKGNAKTSGSRNDGRVSSHVVSSEESPRITEDFVWNPKSTEEGQFILFSMMKQVLLKTNKLTRNVDLLLKRNQAKNNEVKCLAIPSTSSMIPIDNDVCQHFPIDDKKVSKPHKKDKKDGEKESRNEEEDGPKSISVVGEKLTKKKGFFKKVVNWMLNLGGETAHELVYNIMTASFTNEVANKYSYVGLKSKAPFMDLKLNSCIFYAALQHKTKPSQFDIKKSITMWLDQSGTRLKREGDEKKGSSKKIFIPITPVEDSDDDDDTDVESEK</sequence>
<gene>
    <name evidence="1" type="ORF">QAD02_003576</name>
</gene>
<reference evidence="1" key="1">
    <citation type="submission" date="2023-04" db="EMBL/GenBank/DDBJ databases">
        <title>A chromosome-level genome assembly of the parasitoid wasp Eretmocerus hayati.</title>
        <authorList>
            <person name="Zhong Y."/>
            <person name="Liu S."/>
            <person name="Liu Y."/>
        </authorList>
    </citation>
    <scope>NUCLEOTIDE SEQUENCE</scope>
    <source>
        <strain evidence="1">ZJU_SS_LIU_2023</strain>
    </source>
</reference>
<dbReference type="EMBL" id="CM056743">
    <property type="protein sequence ID" value="KAJ8672317.1"/>
    <property type="molecule type" value="Genomic_DNA"/>
</dbReference>
<comment type="caution">
    <text evidence="1">The sequence shown here is derived from an EMBL/GenBank/DDBJ whole genome shotgun (WGS) entry which is preliminary data.</text>
</comment>
<proteinExistence type="predicted"/>
<evidence type="ECO:0000313" key="1">
    <source>
        <dbReference type="EMBL" id="KAJ8672317.1"/>
    </source>
</evidence>
<keyword evidence="2" id="KW-1185">Reference proteome</keyword>
<organism evidence="1 2">
    <name type="scientific">Eretmocerus hayati</name>
    <dbReference type="NCBI Taxonomy" id="131215"/>
    <lineage>
        <taxon>Eukaryota</taxon>
        <taxon>Metazoa</taxon>
        <taxon>Ecdysozoa</taxon>
        <taxon>Arthropoda</taxon>
        <taxon>Hexapoda</taxon>
        <taxon>Insecta</taxon>
        <taxon>Pterygota</taxon>
        <taxon>Neoptera</taxon>
        <taxon>Endopterygota</taxon>
        <taxon>Hymenoptera</taxon>
        <taxon>Apocrita</taxon>
        <taxon>Proctotrupomorpha</taxon>
        <taxon>Chalcidoidea</taxon>
        <taxon>Aphelinidae</taxon>
        <taxon>Aphelininae</taxon>
        <taxon>Eretmocerus</taxon>
    </lineage>
</organism>
<protein>
    <submittedName>
        <fullName evidence="1">Uncharacterized protein</fullName>
    </submittedName>
</protein>
<name>A0ACC2NMG9_9HYME</name>
<accession>A0ACC2NMG9</accession>
<dbReference type="Proteomes" id="UP001239111">
    <property type="component" value="Chromosome 3"/>
</dbReference>